<reference evidence="1 2" key="1">
    <citation type="submission" date="2019-10" db="EMBL/GenBank/DDBJ databases">
        <title>Assembly and Annotation for the nematode Trichostrongylus colubriformis.</title>
        <authorList>
            <person name="Martin J."/>
        </authorList>
    </citation>
    <scope>NUCLEOTIDE SEQUENCE [LARGE SCALE GENOMIC DNA]</scope>
    <source>
        <strain evidence="1">G859</strain>
        <tissue evidence="1">Whole worm</tissue>
    </source>
</reference>
<dbReference type="EMBL" id="WIXE01020122">
    <property type="protein sequence ID" value="KAK5969476.1"/>
    <property type="molecule type" value="Genomic_DNA"/>
</dbReference>
<dbReference type="AlphaFoldDB" id="A0AAN8EYF2"/>
<organism evidence="1 2">
    <name type="scientific">Trichostrongylus colubriformis</name>
    <name type="common">Black scour worm</name>
    <dbReference type="NCBI Taxonomy" id="6319"/>
    <lineage>
        <taxon>Eukaryota</taxon>
        <taxon>Metazoa</taxon>
        <taxon>Ecdysozoa</taxon>
        <taxon>Nematoda</taxon>
        <taxon>Chromadorea</taxon>
        <taxon>Rhabditida</taxon>
        <taxon>Rhabditina</taxon>
        <taxon>Rhabditomorpha</taxon>
        <taxon>Strongyloidea</taxon>
        <taxon>Trichostrongylidae</taxon>
        <taxon>Trichostrongylus</taxon>
    </lineage>
</organism>
<gene>
    <name evidence="1" type="ORF">GCK32_020480</name>
</gene>
<accession>A0AAN8EYF2</accession>
<proteinExistence type="predicted"/>
<keyword evidence="2" id="KW-1185">Reference proteome</keyword>
<comment type="caution">
    <text evidence="1">The sequence shown here is derived from an EMBL/GenBank/DDBJ whole genome shotgun (WGS) entry which is preliminary data.</text>
</comment>
<name>A0AAN8EYF2_TRICO</name>
<dbReference type="Proteomes" id="UP001331761">
    <property type="component" value="Unassembled WGS sequence"/>
</dbReference>
<protein>
    <submittedName>
        <fullName evidence="1">Uncharacterized protein</fullName>
    </submittedName>
</protein>
<sequence>MRGQSLLPFSRSLRFLLQDKAVPGYHNEARRYFTLGRRFFGFSKKLGVFEIFVPGAESNLSGNPSPME</sequence>
<evidence type="ECO:0000313" key="2">
    <source>
        <dbReference type="Proteomes" id="UP001331761"/>
    </source>
</evidence>
<evidence type="ECO:0000313" key="1">
    <source>
        <dbReference type="EMBL" id="KAK5969476.1"/>
    </source>
</evidence>